<dbReference type="AlphaFoldDB" id="U2KHR3"/>
<dbReference type="OrthoDB" id="5431039at2"/>
<keyword evidence="2" id="KW-1185">Reference proteome</keyword>
<sequence>MTTLEWAENEIRLAKDASDDDKYFSLCCDSAIKAFQSLMDDNHSGYSISITMDILNRLASNKPLTPITENDTFSKACGCPYEGAVDYQCDRMSSLFKTVQSDGIIKYTDIDRITVYDVSSVNPNIGFHNGFVSGIVHDMFPITLPYKSDKIKVYVAECLTDQKNGDFDTIAILKVVKSDGAEIQINRYFKEAKEAGFTEISKEEYNIRRDMDLRRRSEYAYRMGDGR</sequence>
<dbReference type="STRING" id="411473.RUMCAL_02523"/>
<dbReference type="RefSeq" id="WP_021680689.1">
    <property type="nucleotide sequence ID" value="NZ_KI260297.1"/>
</dbReference>
<dbReference type="Pfam" id="PF25185">
    <property type="entry name" value="Tad3"/>
    <property type="match status" value="1"/>
</dbReference>
<proteinExistence type="predicted"/>
<accession>U2KHR3</accession>
<organism evidence="1 2">
    <name type="scientific">Ruminococcus callidus ATCC 27760</name>
    <dbReference type="NCBI Taxonomy" id="411473"/>
    <lineage>
        <taxon>Bacteria</taxon>
        <taxon>Bacillati</taxon>
        <taxon>Bacillota</taxon>
        <taxon>Clostridia</taxon>
        <taxon>Eubacteriales</taxon>
        <taxon>Oscillospiraceae</taxon>
        <taxon>Ruminococcus</taxon>
    </lineage>
</organism>
<dbReference type="Proteomes" id="UP000016662">
    <property type="component" value="Unassembled WGS sequence"/>
</dbReference>
<protein>
    <submittedName>
        <fullName evidence="1">Uncharacterized protein</fullName>
    </submittedName>
</protein>
<evidence type="ECO:0000313" key="2">
    <source>
        <dbReference type="Proteomes" id="UP000016662"/>
    </source>
</evidence>
<evidence type="ECO:0000313" key="1">
    <source>
        <dbReference type="EMBL" id="ERJ91812.1"/>
    </source>
</evidence>
<dbReference type="HOGENOM" id="CLU_1219002_0_0_9"/>
<comment type="caution">
    <text evidence="1">The sequence shown here is derived from an EMBL/GenBank/DDBJ whole genome shotgun (WGS) entry which is preliminary data.</text>
</comment>
<dbReference type="EMBL" id="AWVF01000300">
    <property type="protein sequence ID" value="ERJ91812.1"/>
    <property type="molecule type" value="Genomic_DNA"/>
</dbReference>
<gene>
    <name evidence="1" type="ORF">RUMCAL_02523</name>
</gene>
<name>U2KHR3_9FIRM</name>
<dbReference type="InterPro" id="IPR057383">
    <property type="entry name" value="Tad3"/>
</dbReference>
<reference evidence="1 2" key="1">
    <citation type="submission" date="2013-07" db="EMBL/GenBank/DDBJ databases">
        <authorList>
            <person name="Weinstock G."/>
            <person name="Sodergren E."/>
            <person name="Wylie T."/>
            <person name="Fulton L."/>
            <person name="Fulton R."/>
            <person name="Fronick C."/>
            <person name="O'Laughlin M."/>
            <person name="Godfrey J."/>
            <person name="Miner T."/>
            <person name="Herter B."/>
            <person name="Appelbaum E."/>
            <person name="Cordes M."/>
            <person name="Lek S."/>
            <person name="Wollam A."/>
            <person name="Pepin K.H."/>
            <person name="Palsikar V.B."/>
            <person name="Mitreva M."/>
            <person name="Wilson R.K."/>
        </authorList>
    </citation>
    <scope>NUCLEOTIDE SEQUENCE [LARGE SCALE GENOMIC DNA]</scope>
    <source>
        <strain evidence="1 2">ATCC 27760</strain>
    </source>
</reference>